<dbReference type="AlphaFoldDB" id="A0A921AWP8"/>
<keyword evidence="1" id="KW-0175">Coiled coil</keyword>
<organism evidence="2 3">
    <name type="scientific">Mailhella massiliensis</name>
    <dbReference type="NCBI Taxonomy" id="1903261"/>
    <lineage>
        <taxon>Bacteria</taxon>
        <taxon>Pseudomonadati</taxon>
        <taxon>Thermodesulfobacteriota</taxon>
        <taxon>Desulfovibrionia</taxon>
        <taxon>Desulfovibrionales</taxon>
        <taxon>Desulfovibrionaceae</taxon>
        <taxon>Mailhella</taxon>
    </lineage>
</organism>
<reference evidence="2" key="2">
    <citation type="submission" date="2021-09" db="EMBL/GenBank/DDBJ databases">
        <authorList>
            <person name="Gilroy R."/>
        </authorList>
    </citation>
    <scope>NUCLEOTIDE SEQUENCE</scope>
    <source>
        <strain evidence="2">ChiGjej2B2-19336</strain>
    </source>
</reference>
<dbReference type="Pfam" id="PF04102">
    <property type="entry name" value="SlyX"/>
    <property type="match status" value="1"/>
</dbReference>
<protein>
    <submittedName>
        <fullName evidence="2">SlyX family protein</fullName>
    </submittedName>
</protein>
<name>A0A921AWP8_9BACT</name>
<evidence type="ECO:0000313" key="3">
    <source>
        <dbReference type="Proteomes" id="UP000698963"/>
    </source>
</evidence>
<evidence type="ECO:0000313" key="2">
    <source>
        <dbReference type="EMBL" id="HJD97168.1"/>
    </source>
</evidence>
<feature type="coiled-coil region" evidence="1">
    <location>
        <begin position="21"/>
        <end position="55"/>
    </location>
</feature>
<dbReference type="EMBL" id="DYZA01000114">
    <property type="protein sequence ID" value="HJD97168.1"/>
    <property type="molecule type" value="Genomic_DNA"/>
</dbReference>
<sequence length="74" mass="8578">MTTEEQIARLEELTYFQEKLLRELNEALASQQAQLDALEKRLAGLEEHMTTLLDSFGQDAPVNTLPPHYMPERY</sequence>
<comment type="caution">
    <text evidence="2">The sequence shown here is derived from an EMBL/GenBank/DDBJ whole genome shotgun (WGS) entry which is preliminary data.</text>
</comment>
<gene>
    <name evidence="2" type="ORF">K8W16_05945</name>
</gene>
<dbReference type="InterPro" id="IPR007236">
    <property type="entry name" value="SlyX"/>
</dbReference>
<reference evidence="2" key="1">
    <citation type="journal article" date="2021" name="PeerJ">
        <title>Extensive microbial diversity within the chicken gut microbiome revealed by metagenomics and culture.</title>
        <authorList>
            <person name="Gilroy R."/>
            <person name="Ravi A."/>
            <person name="Getino M."/>
            <person name="Pursley I."/>
            <person name="Horton D.L."/>
            <person name="Alikhan N.F."/>
            <person name="Baker D."/>
            <person name="Gharbi K."/>
            <person name="Hall N."/>
            <person name="Watson M."/>
            <person name="Adriaenssens E.M."/>
            <person name="Foster-Nyarko E."/>
            <person name="Jarju S."/>
            <person name="Secka A."/>
            <person name="Antonio M."/>
            <person name="Oren A."/>
            <person name="Chaudhuri R.R."/>
            <person name="La Ragione R."/>
            <person name="Hildebrand F."/>
            <person name="Pallen M.J."/>
        </authorList>
    </citation>
    <scope>NUCLEOTIDE SEQUENCE</scope>
    <source>
        <strain evidence="2">ChiGjej2B2-19336</strain>
    </source>
</reference>
<dbReference type="Proteomes" id="UP000698963">
    <property type="component" value="Unassembled WGS sequence"/>
</dbReference>
<dbReference type="RefSeq" id="WP_304122063.1">
    <property type="nucleotide sequence ID" value="NZ_DYZA01000114.1"/>
</dbReference>
<evidence type="ECO:0000256" key="1">
    <source>
        <dbReference type="SAM" id="Coils"/>
    </source>
</evidence>
<proteinExistence type="predicted"/>
<accession>A0A921AWP8</accession>